<proteinExistence type="predicted"/>
<dbReference type="PANTHER" id="PTHR33835">
    <property type="entry name" value="YALI0C07656P"/>
    <property type="match status" value="1"/>
</dbReference>
<dbReference type="Proteomes" id="UP000199347">
    <property type="component" value="Unassembled WGS sequence"/>
</dbReference>
<protein>
    <recommendedName>
        <fullName evidence="3">DUF4336 domain-containing protein</fullName>
    </recommendedName>
</protein>
<evidence type="ECO:0000313" key="1">
    <source>
        <dbReference type="EMBL" id="SCZ45914.1"/>
    </source>
</evidence>
<dbReference type="InterPro" id="IPR025638">
    <property type="entry name" value="DUF4336"/>
</dbReference>
<dbReference type="OrthoDB" id="450111at2"/>
<evidence type="ECO:0000313" key="2">
    <source>
        <dbReference type="Proteomes" id="UP000199347"/>
    </source>
</evidence>
<sequence>MTCLIPYEPLNALKPIAENVWIVDGPEIAMGYVVGTLPFTTRMTVIRLADGALLLHSPTPLSEDLVEALAALGEVRILVAPNRLHFWWIGEWKARFPNAIAYAAPGVREAAKDRFSGFDAELCDEAPAAWAGEVELFPLVGSYMTELELFHVPSKTLVLTDMIENFERDRVTCRHMPPLLKIGGVLDPNGSTPRDVRLTFLGHKKKLRQTVKEMLERKPERVLIAHGRCYLANAEAELRRAFRWLL</sequence>
<organism evidence="1 2">
    <name type="scientific">Afifella marina DSM 2698</name>
    <dbReference type="NCBI Taxonomy" id="1120955"/>
    <lineage>
        <taxon>Bacteria</taxon>
        <taxon>Pseudomonadati</taxon>
        <taxon>Pseudomonadota</taxon>
        <taxon>Alphaproteobacteria</taxon>
        <taxon>Hyphomicrobiales</taxon>
        <taxon>Afifellaceae</taxon>
        <taxon>Afifella</taxon>
    </lineage>
</organism>
<accession>A0A1G5P8T0</accession>
<dbReference type="PANTHER" id="PTHR33835:SF1">
    <property type="entry name" value="METALLO-BETA-LACTAMASE DOMAIN-CONTAINING PROTEIN"/>
    <property type="match status" value="1"/>
</dbReference>
<dbReference type="AlphaFoldDB" id="A0A1G5P8T0"/>
<dbReference type="SUPFAM" id="SSF56281">
    <property type="entry name" value="Metallo-hydrolase/oxidoreductase"/>
    <property type="match status" value="1"/>
</dbReference>
<dbReference type="EMBL" id="FMVW01000011">
    <property type="protein sequence ID" value="SCZ45914.1"/>
    <property type="molecule type" value="Genomic_DNA"/>
</dbReference>
<gene>
    <name evidence="1" type="ORF">SAMN03080610_03526</name>
</gene>
<dbReference type="Pfam" id="PF14234">
    <property type="entry name" value="DUF4336"/>
    <property type="match status" value="1"/>
</dbReference>
<dbReference type="InterPro" id="IPR036866">
    <property type="entry name" value="RibonucZ/Hydroxyglut_hydro"/>
</dbReference>
<dbReference type="RefSeq" id="WP_092816306.1">
    <property type="nucleotide sequence ID" value="NZ_FMVW01000011.1"/>
</dbReference>
<dbReference type="STRING" id="1120955.SAMN03080610_03526"/>
<name>A0A1G5P8T0_AFIMA</name>
<reference evidence="1 2" key="1">
    <citation type="submission" date="2016-10" db="EMBL/GenBank/DDBJ databases">
        <authorList>
            <person name="de Groot N.N."/>
        </authorList>
    </citation>
    <scope>NUCLEOTIDE SEQUENCE [LARGE SCALE GENOMIC DNA]</scope>
    <source>
        <strain evidence="1 2">DSM 2698</strain>
    </source>
</reference>
<evidence type="ECO:0008006" key="3">
    <source>
        <dbReference type="Google" id="ProtNLM"/>
    </source>
</evidence>
<keyword evidence="2" id="KW-1185">Reference proteome</keyword>